<evidence type="ECO:0000313" key="5">
    <source>
        <dbReference type="Proteomes" id="UP000440304"/>
    </source>
</evidence>
<dbReference type="EMBL" id="WUML01000009">
    <property type="protein sequence ID" value="MXO01172.1"/>
    <property type="molecule type" value="Genomic_DNA"/>
</dbReference>
<sequence>MVSGLWASGLASLGVHMLAVCAVPQARQGGLSLPAFRVRIEALPIEGISADLSGLTYNAQSDTLFGVVNRPQAVVEISTEGRLLRRIALEGARDIEGITHVEGSRFVVVDEATHRISWFTIEPGTTRIDLGAAPFFTLDLGGFANMGVEGVSWDQKAGTLLLSQEMLPARVLAIDGLEETARGDGLQLAIRKCALDLPLGPSFADFSALSAHDATGNLLLLSHMTGAVAEFSPAGEPVGLMLLWAGRHGLKKSVPQAEGIAVGKDGDLYIVSEPNLFYRFSPQAARAW</sequence>
<dbReference type="SUPFAM" id="SSF50956">
    <property type="entry name" value="Thermostable phytase (3-phytase)"/>
    <property type="match status" value="1"/>
</dbReference>
<dbReference type="GO" id="GO:0005886">
    <property type="term" value="C:plasma membrane"/>
    <property type="evidence" value="ECO:0007669"/>
    <property type="project" value="UniProtKB-SubCell"/>
</dbReference>
<dbReference type="Pfam" id="PF06977">
    <property type="entry name" value="SdiA-regulated"/>
    <property type="match status" value="1"/>
</dbReference>
<dbReference type="InterPro" id="IPR009722">
    <property type="entry name" value="YjiK/CarP"/>
</dbReference>
<comment type="caution">
    <text evidence="4">The sequence shown here is derived from an EMBL/GenBank/DDBJ whole genome shotgun (WGS) entry which is preliminary data.</text>
</comment>
<gene>
    <name evidence="4" type="ORF">GR156_12710</name>
</gene>
<proteinExistence type="predicted"/>
<keyword evidence="3" id="KW-0472">Membrane</keyword>
<evidence type="ECO:0000256" key="2">
    <source>
        <dbReference type="ARBA" id="ARBA00022475"/>
    </source>
</evidence>
<evidence type="ECO:0000256" key="3">
    <source>
        <dbReference type="ARBA" id="ARBA00023136"/>
    </source>
</evidence>
<dbReference type="AlphaFoldDB" id="A0A6N8TD40"/>
<dbReference type="CDD" id="cd09971">
    <property type="entry name" value="SdiA-regulated"/>
    <property type="match status" value="1"/>
</dbReference>
<comment type="subcellular location">
    <subcellularLocation>
        <location evidence="1">Cell membrane</location>
    </subcellularLocation>
</comment>
<dbReference type="RefSeq" id="WP_160786553.1">
    <property type="nucleotide sequence ID" value="NZ_CP086612.1"/>
</dbReference>
<protein>
    <submittedName>
        <fullName evidence="4">Uncharacterized protein</fullName>
    </submittedName>
</protein>
<name>A0A6N8TD40_SHIZO</name>
<dbReference type="OrthoDB" id="6080098at2"/>
<evidence type="ECO:0000313" key="4">
    <source>
        <dbReference type="EMBL" id="MXO01172.1"/>
    </source>
</evidence>
<keyword evidence="2" id="KW-1003">Cell membrane</keyword>
<organism evidence="4 5">
    <name type="scientific">Shinella zoogloeoides</name>
    <name type="common">Crabtreella saccharophila</name>
    <dbReference type="NCBI Taxonomy" id="352475"/>
    <lineage>
        <taxon>Bacteria</taxon>
        <taxon>Pseudomonadati</taxon>
        <taxon>Pseudomonadota</taxon>
        <taxon>Alphaproteobacteria</taxon>
        <taxon>Hyphomicrobiales</taxon>
        <taxon>Rhizobiaceae</taxon>
        <taxon>Shinella</taxon>
    </lineage>
</organism>
<reference evidence="4 5" key="1">
    <citation type="submission" date="2019-12" db="EMBL/GenBank/DDBJ databases">
        <title>Shinella granuli gen. nov., sp. nov., and proposal of the reclassification of Zoogloea ramigera ATCC 19623 as Shinella zoogloeoides sp. nov.</title>
        <authorList>
            <person name="Gao J."/>
        </authorList>
    </citation>
    <scope>NUCLEOTIDE SEQUENCE [LARGE SCALE GENOMIC DNA]</scope>
    <source>
        <strain evidence="4 5">DSM 287</strain>
    </source>
</reference>
<dbReference type="Proteomes" id="UP000440304">
    <property type="component" value="Unassembled WGS sequence"/>
</dbReference>
<evidence type="ECO:0000256" key="1">
    <source>
        <dbReference type="ARBA" id="ARBA00004236"/>
    </source>
</evidence>
<accession>A0A6N8TD40</accession>